<dbReference type="SMART" id="SM00490">
    <property type="entry name" value="HELICc"/>
    <property type="match status" value="1"/>
</dbReference>
<keyword evidence="3" id="KW-0547">Nucleotide-binding</keyword>
<evidence type="ECO:0000256" key="5">
    <source>
        <dbReference type="ARBA" id="ARBA00022806"/>
    </source>
</evidence>
<dbReference type="Pfam" id="PF00176">
    <property type="entry name" value="SNF2-rel_dom"/>
    <property type="match status" value="1"/>
</dbReference>
<comment type="similarity">
    <text evidence="2">Belongs to the SNF2/RAD54 helicase family.</text>
</comment>
<evidence type="ECO:0000256" key="6">
    <source>
        <dbReference type="ARBA" id="ARBA00022840"/>
    </source>
</evidence>
<evidence type="ECO:0000256" key="1">
    <source>
        <dbReference type="ARBA" id="ARBA00004123"/>
    </source>
</evidence>
<sequence>MISPKIFDEFILSLFGYPVFQAQESMEKVDLESRYEGLQLLLSKSNIYSKFLLTRMEQQQENVWNCVKASFLSLFKRSYFIFSTNGILRSHFLQCLWSLPFIYFCFIQGSVISNKEIQDYNDDDSNDAMKSRLTDSLRKNIQQSDPQRVFNGQQVPLKQPRYFTGGIMRSYQVEGLEWLRMLWENGINAILADEMGLGKTVQCIALIALMVECKVKGPFFVCGPLSTLPNWISEFKRFTPKIPVMLYHGNMEERRVMRMKILRPEGILNICPVIITSYEIAMKDRKHLQYISWRYLILDEGHRIKNKKCRLIRELKQYHTDNKLLLTGTPLQNNLSELWSLLNFLIPEVFDDLKSMLSYVVLNGVRLVILNMLKILRRTCHMTHVPHAMGISCTHDMRLLTHIDTCYLKGTHKSKRVKVMILIFSQMTKMLDVLEDFFHLRRFQYSRLDGSMSYTEREENMAKFNLDPEVFIFMLSTRAGGLGINLTAADTVIIYDSDSNPQVDLQAQDRCHRIGQTRPVMVYRLVTAGTVDQRLVELAITKRRLEKLIIHKSEWGWLEWLSEHNRSFRFLKIYEK</sequence>
<dbReference type="GO" id="GO:0005524">
    <property type="term" value="F:ATP binding"/>
    <property type="evidence" value="ECO:0007669"/>
    <property type="project" value="UniProtKB-KW"/>
</dbReference>
<evidence type="ECO:0000313" key="12">
    <source>
        <dbReference type="Proteomes" id="UP000694388"/>
    </source>
</evidence>
<dbReference type="GO" id="GO:0005634">
    <property type="term" value="C:nucleus"/>
    <property type="evidence" value="ECO:0007669"/>
    <property type="project" value="UniProtKB-SubCell"/>
</dbReference>
<protein>
    <submittedName>
        <fullName evidence="11">Helicase, lymphoid specific</fullName>
    </submittedName>
</protein>
<dbReference type="InterPro" id="IPR014001">
    <property type="entry name" value="Helicase_ATP-bd"/>
</dbReference>
<dbReference type="GO" id="GO:0031508">
    <property type="term" value="P:pericentric heterochromatin formation"/>
    <property type="evidence" value="ECO:0007669"/>
    <property type="project" value="TreeGrafter"/>
</dbReference>
<dbReference type="PROSITE" id="PS51192">
    <property type="entry name" value="HELICASE_ATP_BIND_1"/>
    <property type="match status" value="1"/>
</dbReference>
<evidence type="ECO:0000313" key="11">
    <source>
        <dbReference type="Ensembl" id="ENSEBUP00000026219.1"/>
    </source>
</evidence>
<dbReference type="InterPro" id="IPR027417">
    <property type="entry name" value="P-loop_NTPase"/>
</dbReference>
<dbReference type="Ensembl" id="ENSEBUT00000026795.1">
    <property type="protein sequence ID" value="ENSEBUP00000026219.1"/>
    <property type="gene ID" value="ENSEBUG00000016152.1"/>
</dbReference>
<dbReference type="GO" id="GO:0016787">
    <property type="term" value="F:hydrolase activity"/>
    <property type="evidence" value="ECO:0007669"/>
    <property type="project" value="UniProtKB-KW"/>
</dbReference>
<dbReference type="InterPro" id="IPR000330">
    <property type="entry name" value="SNF2_N"/>
</dbReference>
<keyword evidence="5" id="KW-0347">Helicase</keyword>
<dbReference type="GO" id="GO:0044027">
    <property type="term" value="P:negative regulation of gene expression via chromosomal CpG island methylation"/>
    <property type="evidence" value="ECO:0007669"/>
    <property type="project" value="TreeGrafter"/>
</dbReference>
<dbReference type="PROSITE" id="PS51194">
    <property type="entry name" value="HELICASE_CTER"/>
    <property type="match status" value="1"/>
</dbReference>
<organism evidence="11 12">
    <name type="scientific">Eptatretus burgeri</name>
    <name type="common">Inshore hagfish</name>
    <dbReference type="NCBI Taxonomy" id="7764"/>
    <lineage>
        <taxon>Eukaryota</taxon>
        <taxon>Metazoa</taxon>
        <taxon>Chordata</taxon>
        <taxon>Craniata</taxon>
        <taxon>Vertebrata</taxon>
        <taxon>Cyclostomata</taxon>
        <taxon>Myxini</taxon>
        <taxon>Myxiniformes</taxon>
        <taxon>Myxinidae</taxon>
        <taxon>Eptatretinae</taxon>
        <taxon>Eptatretus</taxon>
    </lineage>
</organism>
<evidence type="ECO:0000259" key="10">
    <source>
        <dbReference type="PROSITE" id="PS51194"/>
    </source>
</evidence>
<dbReference type="PANTHER" id="PTHR47161:SF1">
    <property type="entry name" value="LYMPHOID-SPECIFIC HELICASE"/>
    <property type="match status" value="1"/>
</dbReference>
<comment type="subcellular location">
    <subcellularLocation>
        <location evidence="1">Nucleus</location>
    </subcellularLocation>
</comment>
<dbReference type="PANTHER" id="PTHR47161">
    <property type="entry name" value="LYMPHOID-SPECIFIC HELICASE"/>
    <property type="match status" value="1"/>
</dbReference>
<dbReference type="Proteomes" id="UP000694388">
    <property type="component" value="Unplaced"/>
</dbReference>
<dbReference type="Pfam" id="PF00271">
    <property type="entry name" value="Helicase_C"/>
    <property type="match status" value="1"/>
</dbReference>
<feature type="domain" description="Helicase ATP-binding" evidence="9">
    <location>
        <begin position="180"/>
        <end position="348"/>
    </location>
</feature>
<dbReference type="GO" id="GO:0006346">
    <property type="term" value="P:DNA methylation-dependent constitutive heterochromatin formation"/>
    <property type="evidence" value="ECO:0007669"/>
    <property type="project" value="TreeGrafter"/>
</dbReference>
<dbReference type="Gene3D" id="3.40.50.300">
    <property type="entry name" value="P-loop containing nucleotide triphosphate hydrolases"/>
    <property type="match status" value="1"/>
</dbReference>
<reference evidence="11" key="1">
    <citation type="submission" date="2025-08" db="UniProtKB">
        <authorList>
            <consortium name="Ensembl"/>
        </authorList>
    </citation>
    <scope>IDENTIFICATION</scope>
</reference>
<keyword evidence="4" id="KW-0378">Hydrolase</keyword>
<proteinExistence type="inferred from homology"/>
<dbReference type="GO" id="GO:0046651">
    <property type="term" value="P:lymphocyte proliferation"/>
    <property type="evidence" value="ECO:0007669"/>
    <property type="project" value="TreeGrafter"/>
</dbReference>
<keyword evidence="12" id="KW-1185">Reference proteome</keyword>
<dbReference type="FunFam" id="3.40.50.10810:FF:000015">
    <property type="entry name" value="lymphoid-specific helicase isoform X1"/>
    <property type="match status" value="1"/>
</dbReference>
<name>A0A8C4R9I4_EPTBU</name>
<dbReference type="CDD" id="cd18793">
    <property type="entry name" value="SF2_C_SNF"/>
    <property type="match status" value="1"/>
</dbReference>
<evidence type="ECO:0000256" key="3">
    <source>
        <dbReference type="ARBA" id="ARBA00022741"/>
    </source>
</evidence>
<dbReference type="GO" id="GO:0005721">
    <property type="term" value="C:pericentric heterochromatin"/>
    <property type="evidence" value="ECO:0007669"/>
    <property type="project" value="TreeGrafter"/>
</dbReference>
<accession>A0A8C4R9I4</accession>
<evidence type="ECO:0000256" key="8">
    <source>
        <dbReference type="ARBA" id="ARBA00023242"/>
    </source>
</evidence>
<dbReference type="InterPro" id="IPR049730">
    <property type="entry name" value="SNF2/RAD54-like_C"/>
</dbReference>
<dbReference type="InterPro" id="IPR038718">
    <property type="entry name" value="SNF2-like_sf"/>
</dbReference>
<dbReference type="AlphaFoldDB" id="A0A8C4R9I4"/>
<dbReference type="SMART" id="SM00487">
    <property type="entry name" value="DEXDc"/>
    <property type="match status" value="1"/>
</dbReference>
<dbReference type="Gene3D" id="3.40.50.10810">
    <property type="entry name" value="Tandem AAA-ATPase domain"/>
    <property type="match status" value="1"/>
</dbReference>
<keyword evidence="8" id="KW-0539">Nucleus</keyword>
<feature type="domain" description="Helicase C-terminal" evidence="10">
    <location>
        <begin position="402"/>
        <end position="556"/>
    </location>
</feature>
<dbReference type="OMA" id="MGISCTH"/>
<evidence type="ECO:0000256" key="2">
    <source>
        <dbReference type="ARBA" id="ARBA00007025"/>
    </source>
</evidence>
<evidence type="ECO:0000256" key="7">
    <source>
        <dbReference type="ARBA" id="ARBA00023054"/>
    </source>
</evidence>
<dbReference type="InterPro" id="IPR001650">
    <property type="entry name" value="Helicase_C-like"/>
</dbReference>
<keyword evidence="7" id="KW-0175">Coiled coil</keyword>
<keyword evidence="6" id="KW-0067">ATP-binding</keyword>
<dbReference type="GO" id="GO:0003682">
    <property type="term" value="F:chromatin binding"/>
    <property type="evidence" value="ECO:0007669"/>
    <property type="project" value="TreeGrafter"/>
</dbReference>
<dbReference type="SUPFAM" id="SSF52540">
    <property type="entry name" value="P-loop containing nucleoside triphosphate hydrolases"/>
    <property type="match status" value="2"/>
</dbReference>
<dbReference type="GeneTree" id="ENSGT00740000115593"/>
<dbReference type="GO" id="GO:0004386">
    <property type="term" value="F:helicase activity"/>
    <property type="evidence" value="ECO:0007669"/>
    <property type="project" value="UniProtKB-KW"/>
</dbReference>
<evidence type="ECO:0000259" key="9">
    <source>
        <dbReference type="PROSITE" id="PS51192"/>
    </source>
</evidence>
<reference evidence="11" key="2">
    <citation type="submission" date="2025-09" db="UniProtKB">
        <authorList>
            <consortium name="Ensembl"/>
        </authorList>
    </citation>
    <scope>IDENTIFICATION</scope>
</reference>
<evidence type="ECO:0000256" key="4">
    <source>
        <dbReference type="ARBA" id="ARBA00022801"/>
    </source>
</evidence>